<evidence type="ECO:0000256" key="11">
    <source>
        <dbReference type="SAM" id="MobiDB-lite"/>
    </source>
</evidence>
<feature type="binding site" evidence="10">
    <location>
        <position position="214"/>
    </location>
    <ligand>
        <name>substrate</name>
    </ligand>
</feature>
<name>A0A1B9H1R8_9TREE</name>
<dbReference type="EC" id="2.3.1.1" evidence="10"/>
<comment type="catalytic activity">
    <reaction evidence="10">
        <text>N(2)-acetyl-L-ornithine + L-glutamate = N-acetyl-L-glutamate + L-ornithine</text>
        <dbReference type="Rhea" id="RHEA:15349"/>
        <dbReference type="ChEBI" id="CHEBI:29985"/>
        <dbReference type="ChEBI" id="CHEBI:44337"/>
        <dbReference type="ChEBI" id="CHEBI:46911"/>
        <dbReference type="ChEBI" id="CHEBI:57805"/>
        <dbReference type="EC" id="2.3.1.35"/>
    </reaction>
</comment>
<dbReference type="FunFam" id="3.60.70.12:FF:000002">
    <property type="entry name" value="Arginine biosynthesis bifunctional protein ArgJ, mitochondrial"/>
    <property type="match status" value="1"/>
</dbReference>
<feature type="binding site" evidence="10">
    <location>
        <position position="492"/>
    </location>
    <ligand>
        <name>substrate</name>
    </ligand>
</feature>
<dbReference type="OrthoDB" id="2017946at2759"/>
<dbReference type="GO" id="GO:0004358">
    <property type="term" value="F:L-glutamate N-acetyltransferase activity, acting on acetyl-L-ornithine as donor"/>
    <property type="evidence" value="ECO:0007669"/>
    <property type="project" value="UniProtKB-UniRule"/>
</dbReference>
<comment type="function">
    <text evidence="10">Catalyzes two activities which are involved in the cyclic version of arginine biosynthesis: the synthesis of acetylglutamate from glutamate and acetyl-CoA, and of ornithine by transacetylation between acetylornithine and glutamate.</text>
</comment>
<keyword evidence="9 10" id="KW-0012">Acyltransferase</keyword>
<dbReference type="PANTHER" id="PTHR23100">
    <property type="entry name" value="ARGININE BIOSYNTHESIS BIFUNCTIONAL PROTEIN ARGJ"/>
    <property type="match status" value="1"/>
</dbReference>
<evidence type="ECO:0000256" key="7">
    <source>
        <dbReference type="ARBA" id="ARBA00023128"/>
    </source>
</evidence>
<feature type="compositionally biased region" description="Low complexity" evidence="11">
    <location>
        <begin position="30"/>
        <end position="43"/>
    </location>
</feature>
<dbReference type="PANTHER" id="PTHR23100:SF0">
    <property type="entry name" value="ARGININE BIOSYNTHESIS BIFUNCTIONAL PROTEIN ARGJ, MITOCHONDRIAL"/>
    <property type="match status" value="1"/>
</dbReference>
<protein>
    <recommendedName>
        <fullName evidence="10">Arginine biosynthesis bifunctional protein ArgJ, mitochondrial</fullName>
    </recommendedName>
    <domain>
        <recommendedName>
            <fullName evidence="10">Glutamate N-acetyltransferase</fullName>
            <shortName evidence="10">GAT</shortName>
            <ecNumber evidence="10">2.3.1.35</ecNumber>
        </recommendedName>
        <alternativeName>
            <fullName evidence="10">Ornithine acetyltransferase</fullName>
            <shortName evidence="10">OATase</shortName>
        </alternativeName>
        <alternativeName>
            <fullName evidence="10">Ornithine transacetylase</fullName>
        </alternativeName>
    </domain>
    <domain>
        <recommendedName>
            <fullName evidence="10">Amino-acid acetyltransferase</fullName>
            <ecNumber evidence="10">2.3.1.1</ecNumber>
        </recommendedName>
        <alternativeName>
            <fullName evidence="10">N-acetylglutamate synthase</fullName>
            <shortName evidence="10">AGS</shortName>
        </alternativeName>
    </domain>
    <component>
        <recommendedName>
            <fullName evidence="10">Arginine biosynthesis bifunctional protein ArgJ alpha chain</fullName>
        </recommendedName>
    </component>
    <component>
        <recommendedName>
            <fullName evidence="10">Arginine biosynthesis bifunctional protein ArgJ beta chain</fullName>
        </recommendedName>
    </component>
</protein>
<feature type="chain" id="PRO_5023576231" description="Arginine biosynthesis bifunctional protein ArgJ beta chain" evidence="10">
    <location>
        <begin position="258"/>
        <end position="510"/>
    </location>
</feature>
<evidence type="ECO:0000256" key="9">
    <source>
        <dbReference type="ARBA" id="ARBA00023315"/>
    </source>
</evidence>
<dbReference type="STRING" id="1296120.A0A1B9H1R8"/>
<dbReference type="GO" id="GO:0005759">
    <property type="term" value="C:mitochondrial matrix"/>
    <property type="evidence" value="ECO:0007669"/>
    <property type="project" value="UniProtKB-SubCell"/>
</dbReference>
<dbReference type="FunFam" id="3.30.2330.10:FF:000001">
    <property type="entry name" value="Arginine biosynthesis bifunctional protein ArgJ, mitochondrial"/>
    <property type="match status" value="1"/>
</dbReference>
<dbReference type="CDD" id="cd02152">
    <property type="entry name" value="OAT"/>
    <property type="match status" value="1"/>
</dbReference>
<evidence type="ECO:0000256" key="10">
    <source>
        <dbReference type="HAMAP-Rule" id="MF_03124"/>
    </source>
</evidence>
<evidence type="ECO:0000256" key="4">
    <source>
        <dbReference type="ARBA" id="ARBA00022605"/>
    </source>
</evidence>
<dbReference type="EMBL" id="KI669493">
    <property type="protein sequence ID" value="OCF37219.1"/>
    <property type="molecule type" value="Genomic_DNA"/>
</dbReference>
<feature type="binding site" evidence="10">
    <location>
        <position position="240"/>
    </location>
    <ligand>
        <name>substrate</name>
    </ligand>
</feature>
<dbReference type="InterPro" id="IPR016117">
    <property type="entry name" value="ArgJ-like_dom_sf"/>
</dbReference>
<dbReference type="Pfam" id="PF01960">
    <property type="entry name" value="ArgJ"/>
    <property type="match status" value="1"/>
</dbReference>
<dbReference type="GO" id="GO:0004042">
    <property type="term" value="F:L-glutamate N-acetyltransferase activity"/>
    <property type="evidence" value="ECO:0007669"/>
    <property type="project" value="UniProtKB-UniRule"/>
</dbReference>
<evidence type="ECO:0000256" key="3">
    <source>
        <dbReference type="ARBA" id="ARBA00022571"/>
    </source>
</evidence>
<feature type="site" description="Involved in the stabilization of negative charge on the oxyanion by the formation of the oxyanion hole" evidence="10">
    <location>
        <position position="175"/>
    </location>
</feature>
<dbReference type="UniPathway" id="UPA00068">
    <property type="reaction ID" value="UER00106"/>
</dbReference>
<comment type="similarity">
    <text evidence="2 10">Belongs to the ArgJ family.</text>
</comment>
<evidence type="ECO:0000256" key="5">
    <source>
        <dbReference type="ARBA" id="ARBA00022679"/>
    </source>
</evidence>
<feature type="binding site" evidence="10">
    <location>
        <position position="358"/>
    </location>
    <ligand>
        <name>substrate</name>
    </ligand>
</feature>
<dbReference type="GO" id="GO:0006592">
    <property type="term" value="P:ornithine biosynthetic process"/>
    <property type="evidence" value="ECO:0007669"/>
    <property type="project" value="TreeGrafter"/>
</dbReference>
<keyword evidence="13" id="KW-1185">Reference proteome</keyword>
<reference evidence="13" key="2">
    <citation type="submission" date="2013-12" db="EMBL/GenBank/DDBJ databases">
        <title>Evolution of pathogenesis and genome organization in the Tremellales.</title>
        <authorList>
            <person name="Cuomo C."/>
            <person name="Litvintseva A."/>
            <person name="Heitman J."/>
            <person name="Chen Y."/>
            <person name="Sun S."/>
            <person name="Springer D."/>
            <person name="Dromer F."/>
            <person name="Young S."/>
            <person name="Zeng Q."/>
            <person name="Chapman S."/>
            <person name="Gujja S."/>
            <person name="Saif S."/>
            <person name="Birren B."/>
        </authorList>
    </citation>
    <scope>NUCLEOTIDE SEQUENCE [LARGE SCALE GENOMIC DNA]</scope>
    <source>
        <strain evidence="13">BCC8398</strain>
    </source>
</reference>
<evidence type="ECO:0000256" key="6">
    <source>
        <dbReference type="ARBA" id="ARBA00022813"/>
    </source>
</evidence>
<comment type="catalytic activity">
    <reaction evidence="10">
        <text>L-glutamate + acetyl-CoA = N-acetyl-L-glutamate + CoA + H(+)</text>
        <dbReference type="Rhea" id="RHEA:24292"/>
        <dbReference type="ChEBI" id="CHEBI:15378"/>
        <dbReference type="ChEBI" id="CHEBI:29985"/>
        <dbReference type="ChEBI" id="CHEBI:44337"/>
        <dbReference type="ChEBI" id="CHEBI:57287"/>
        <dbReference type="ChEBI" id="CHEBI:57288"/>
        <dbReference type="EC" id="2.3.1.1"/>
    </reaction>
</comment>
<feature type="site" description="Cleavage; by autolysis" evidence="10">
    <location>
        <begin position="257"/>
        <end position="258"/>
    </location>
</feature>
<gene>
    <name evidence="12" type="ORF">I316_01126</name>
</gene>
<feature type="binding site" evidence="10">
    <location>
        <position position="497"/>
    </location>
    <ligand>
        <name>substrate</name>
    </ligand>
</feature>
<comment type="PTM">
    <text evidence="10">The alpha and beta chains are autoproteolytically processed from a single precursor protein within the mitochondrion.</text>
</comment>
<comment type="subunit">
    <text evidence="10">Heterodimer of an alpha and a beta chain.</text>
</comment>
<feature type="region of interest" description="Disordered" evidence="11">
    <location>
        <begin position="30"/>
        <end position="60"/>
    </location>
</feature>
<keyword evidence="6 10" id="KW-0068">Autocatalytic cleavage</keyword>
<dbReference type="GO" id="GO:0006526">
    <property type="term" value="P:L-arginine biosynthetic process"/>
    <property type="evidence" value="ECO:0007669"/>
    <property type="project" value="UniProtKB-UniRule"/>
</dbReference>
<evidence type="ECO:0000256" key="1">
    <source>
        <dbReference type="ARBA" id="ARBA00004305"/>
    </source>
</evidence>
<dbReference type="NCBIfam" id="TIGR00120">
    <property type="entry name" value="ArgJ"/>
    <property type="match status" value="1"/>
</dbReference>
<evidence type="ECO:0000256" key="2">
    <source>
        <dbReference type="ARBA" id="ARBA00006774"/>
    </source>
</evidence>
<dbReference type="NCBIfam" id="NF003802">
    <property type="entry name" value="PRK05388.1"/>
    <property type="match status" value="1"/>
</dbReference>
<evidence type="ECO:0000256" key="8">
    <source>
        <dbReference type="ARBA" id="ARBA00023268"/>
    </source>
</evidence>
<keyword evidence="8 10" id="KW-0511">Multifunctional enzyme</keyword>
<keyword evidence="3 10" id="KW-0055">Arginine biosynthesis</keyword>
<evidence type="ECO:0000313" key="12">
    <source>
        <dbReference type="EMBL" id="OCF37219.1"/>
    </source>
</evidence>
<accession>A0A1B9H1R8</accession>
<dbReference type="FunFam" id="3.10.20.340:FF:000002">
    <property type="entry name" value="Arginine biosynthesis bifunctional protein ArgJ, mitochondrial"/>
    <property type="match status" value="1"/>
</dbReference>
<feature type="binding site" evidence="10">
    <location>
        <position position="258"/>
    </location>
    <ligand>
        <name>substrate</name>
    </ligand>
</feature>
<organism evidence="12 13">
    <name type="scientific">Kwoniella heveanensis BCC8398</name>
    <dbReference type="NCBI Taxonomy" id="1296120"/>
    <lineage>
        <taxon>Eukaryota</taxon>
        <taxon>Fungi</taxon>
        <taxon>Dikarya</taxon>
        <taxon>Basidiomycota</taxon>
        <taxon>Agaricomycotina</taxon>
        <taxon>Tremellomycetes</taxon>
        <taxon>Tremellales</taxon>
        <taxon>Cryptococcaceae</taxon>
        <taxon>Kwoniella</taxon>
    </lineage>
</organism>
<dbReference type="Gene3D" id="3.60.70.12">
    <property type="entry name" value="L-amino peptidase D-ALA esterase/amidase"/>
    <property type="match status" value="1"/>
</dbReference>
<feature type="site" description="Involved in the stabilization of negative charge on the oxyanion by the formation of the oxyanion hole" evidence="10">
    <location>
        <position position="176"/>
    </location>
</feature>
<dbReference type="InterPro" id="IPR042195">
    <property type="entry name" value="ArgJ_beta_C"/>
</dbReference>
<reference evidence="12 13" key="1">
    <citation type="submission" date="2013-07" db="EMBL/GenBank/DDBJ databases">
        <title>The Genome Sequence of Cryptococcus heveanensis BCC8398.</title>
        <authorList>
            <consortium name="The Broad Institute Genome Sequencing Platform"/>
            <person name="Cuomo C."/>
            <person name="Litvintseva A."/>
            <person name="Chen Y."/>
            <person name="Heitman J."/>
            <person name="Sun S."/>
            <person name="Springer D."/>
            <person name="Dromer F."/>
            <person name="Young S.K."/>
            <person name="Zeng Q."/>
            <person name="Gargeya S."/>
            <person name="Fitzgerald M."/>
            <person name="Abouelleil A."/>
            <person name="Alvarado L."/>
            <person name="Berlin A.M."/>
            <person name="Chapman S.B."/>
            <person name="Dewar J."/>
            <person name="Goldberg J."/>
            <person name="Griggs A."/>
            <person name="Gujja S."/>
            <person name="Hansen M."/>
            <person name="Howarth C."/>
            <person name="Imamovic A."/>
            <person name="Larimer J."/>
            <person name="McCowan C."/>
            <person name="Murphy C."/>
            <person name="Pearson M."/>
            <person name="Priest M."/>
            <person name="Roberts A."/>
            <person name="Saif S."/>
            <person name="Shea T."/>
            <person name="Sykes S."/>
            <person name="Wortman J."/>
            <person name="Nusbaum C."/>
            <person name="Birren B."/>
        </authorList>
    </citation>
    <scope>NUCLEOTIDE SEQUENCE [LARGE SCALE GENOMIC DNA]</scope>
    <source>
        <strain evidence="12 13">BCC8398</strain>
    </source>
</reference>
<keyword evidence="7 10" id="KW-0496">Mitochondrion</keyword>
<keyword evidence="4 10" id="KW-0028">Amino-acid biosynthesis</keyword>
<dbReference type="SUPFAM" id="SSF56266">
    <property type="entry name" value="DmpA/ArgJ-like"/>
    <property type="match status" value="1"/>
</dbReference>
<feature type="active site" description="Nucleophile" evidence="10">
    <location>
        <position position="258"/>
    </location>
</feature>
<keyword evidence="5 10" id="KW-0808">Transferase</keyword>
<dbReference type="AlphaFoldDB" id="A0A1B9H1R8"/>
<comment type="pathway">
    <text evidence="10">Amino-acid biosynthesis; L-arginine biosynthesis; L-ornithine and N-acetyl-L-glutamate from L-glutamate and N(2)-acetyl-L-ornithine (cyclic): step 1/1.</text>
</comment>
<feature type="chain" id="PRO_5023576230" description="Arginine biosynthesis bifunctional protein ArgJ alpha chain" evidence="10">
    <location>
        <begin position="1"/>
        <end position="257"/>
    </location>
</feature>
<proteinExistence type="inferred from homology"/>
<dbReference type="HAMAP" id="MF_01106">
    <property type="entry name" value="ArgJ"/>
    <property type="match status" value="1"/>
</dbReference>
<sequence>MPPSLPSPSSAIRAAANAAISITRAASTSAASASGGTTSAGTAVTPTKPPPSKDHHVHTYSPEVFPLGYSVSSTHSGIKKKAETLDLGILVSTTDKPASAAACMTRNVFKAAPVTVTSEILRSSGGRANGFIVNSGCANAVTGKKGLEDAWAMSKTTSSQLPPTADNGGTLVMSTGVIGQHLPIDNILSNIPKLAQSLDDSPKAWLDLAKAFMTTDTFPKLRAKTFRLGDRLIRLAGIDKGAGMIAPSMGPPQPPHATLLGVIATDAAIAPADLQNALNYAVDRSFNNITVDGDMSTNDTILCLANGAAAKVEHEGRESADKMAEITEQANPEEFKIFKEELRTFAEELAQLVVRDGEGATKFVTIQVKNAPTFEIATSVAKSVANSSLFKTAMYGEDANWGRILCAVGYTPSAESINPRSVSVSFIPPTTSSNTTPLRLLTNGEPEAEIDEARASEILAEEDLNVEIDLGQGDAEARVWTCDFSHEYVTINGSNMTLVCSYYTGFVSHN</sequence>
<dbReference type="Gene3D" id="3.10.20.340">
    <property type="entry name" value="ArgJ beta chain, C-terminal domain"/>
    <property type="match status" value="1"/>
</dbReference>
<dbReference type="Gene3D" id="3.30.2330.10">
    <property type="entry name" value="arginine biosynthesis bifunctional protein suprefamily"/>
    <property type="match status" value="1"/>
</dbReference>
<dbReference type="InterPro" id="IPR002813">
    <property type="entry name" value="Arg_biosynth_ArgJ"/>
</dbReference>
<evidence type="ECO:0000313" key="13">
    <source>
        <dbReference type="Proteomes" id="UP000092666"/>
    </source>
</evidence>
<comment type="pathway">
    <text evidence="10">Amino-acid biosynthesis; L-arginine biosynthesis; N(2)-acetyl-L-ornithine from L-glutamate: step 1/4.</text>
</comment>
<dbReference type="Proteomes" id="UP000092666">
    <property type="component" value="Unassembled WGS sequence"/>
</dbReference>
<dbReference type="EC" id="2.3.1.35" evidence="10"/>
<comment type="subcellular location">
    <subcellularLocation>
        <location evidence="1 10">Mitochondrion matrix</location>
    </subcellularLocation>
</comment>